<evidence type="ECO:0000313" key="2">
    <source>
        <dbReference type="EMBL" id="KTG10002.1"/>
    </source>
</evidence>
<dbReference type="Proteomes" id="UP000054387">
    <property type="component" value="Unassembled WGS sequence"/>
</dbReference>
<keyword evidence="1" id="KW-0812">Transmembrane</keyword>
<accession>A0A0W1RAA3</accession>
<reference evidence="2 3" key="1">
    <citation type="submission" date="2015-12" db="EMBL/GenBank/DDBJ databases">
        <title>Haloprofundus marisrubri gen. nov., sp. nov., an extremely halophilic archaeon isolated from the Discovery deep brine-seawater interface in the Red Sea.</title>
        <authorList>
            <person name="Zhang G."/>
            <person name="Stingl U."/>
            <person name="Rashid M."/>
        </authorList>
    </citation>
    <scope>NUCLEOTIDE SEQUENCE [LARGE SCALE GENOMIC DNA]</scope>
    <source>
        <strain evidence="2 3">SB9</strain>
    </source>
</reference>
<dbReference type="InterPro" id="IPR055712">
    <property type="entry name" value="DUF7288"/>
</dbReference>
<dbReference type="Pfam" id="PF23959">
    <property type="entry name" value="DUF7288"/>
    <property type="match status" value="1"/>
</dbReference>
<evidence type="ECO:0000256" key="1">
    <source>
        <dbReference type="SAM" id="Phobius"/>
    </source>
</evidence>
<dbReference type="STRING" id="1514971.AUR64_10380"/>
<comment type="caution">
    <text evidence="2">The sequence shown here is derived from an EMBL/GenBank/DDBJ whole genome shotgun (WGS) entry which is preliminary data.</text>
</comment>
<protein>
    <submittedName>
        <fullName evidence="2">Uncharacterized protein</fullName>
    </submittedName>
</protein>
<dbReference type="OrthoDB" id="324613at2157"/>
<keyword evidence="1" id="KW-1133">Transmembrane helix</keyword>
<feature type="transmembrane region" description="Helical" evidence="1">
    <location>
        <begin position="12"/>
        <end position="30"/>
    </location>
</feature>
<keyword evidence="3" id="KW-1185">Reference proteome</keyword>
<keyword evidence="1" id="KW-0472">Membrane</keyword>
<dbReference type="EMBL" id="LOPU01000018">
    <property type="protein sequence ID" value="KTG10002.1"/>
    <property type="molecule type" value="Genomic_DNA"/>
</dbReference>
<evidence type="ECO:0000313" key="3">
    <source>
        <dbReference type="Proteomes" id="UP000054387"/>
    </source>
</evidence>
<dbReference type="AlphaFoldDB" id="A0A0W1RAA3"/>
<proteinExistence type="predicted"/>
<dbReference type="RefSeq" id="WP_058581357.1">
    <property type="nucleotide sequence ID" value="NZ_LOPU01000018.1"/>
</dbReference>
<organism evidence="2 3">
    <name type="scientific">Haloprofundus marisrubri</name>
    <dbReference type="NCBI Taxonomy" id="1514971"/>
    <lineage>
        <taxon>Archaea</taxon>
        <taxon>Methanobacteriati</taxon>
        <taxon>Methanobacteriota</taxon>
        <taxon>Stenosarchaea group</taxon>
        <taxon>Halobacteria</taxon>
        <taxon>Halobacteriales</taxon>
        <taxon>Haloferacaceae</taxon>
        <taxon>Haloprofundus</taxon>
    </lineage>
</organism>
<sequence>MRPDRDRAQSFTLEGFVGAIVILTAVLFATQSIVVTPGADGESDSATRDRLQQEATDVLVATADRERRDLSYVVRYWDPDERRFSGAIDRTVGYGTAGAPNELFGDALGQAFGARGYSYNVELFYRNATTARQTEREVLVWMGSPNADAVSASHPVTLYDDMTLTARTAGTQKLESYDDDPAGSERFYPIADAAPESPVYNVVEVRLTVW</sequence>
<gene>
    <name evidence="2" type="ORF">AUR64_10380</name>
</gene>
<name>A0A0W1RAA3_9EURY</name>